<feature type="compositionally biased region" description="Polar residues" evidence="14">
    <location>
        <begin position="66"/>
        <end position="75"/>
    </location>
</feature>
<comment type="subcellular location">
    <subcellularLocation>
        <location evidence="1">Nucleus</location>
    </subcellularLocation>
</comment>
<dbReference type="Proteomes" id="UP000094527">
    <property type="component" value="Unassembled WGS sequence"/>
</dbReference>
<dbReference type="GO" id="GO:0017116">
    <property type="term" value="F:single-stranded DNA helicase activity"/>
    <property type="evidence" value="ECO:0007669"/>
    <property type="project" value="TreeGrafter"/>
</dbReference>
<keyword evidence="6" id="KW-0378">Hydrolase</keyword>
<reference evidence="16 17" key="1">
    <citation type="journal article" date="2016" name="Genome Biol. Evol.">
        <title>Gene Family Evolution Reflects Adaptation to Soil Environmental Stressors in the Genome of the Collembolan Orchesella cincta.</title>
        <authorList>
            <person name="Faddeeva-Vakhrusheva A."/>
            <person name="Derks M.F."/>
            <person name="Anvar S.Y."/>
            <person name="Agamennone V."/>
            <person name="Suring W."/>
            <person name="Smit S."/>
            <person name="van Straalen N.M."/>
            <person name="Roelofs D."/>
        </authorList>
    </citation>
    <scope>NUCLEOTIDE SEQUENCE [LARGE SCALE GENOMIC DNA]</scope>
    <source>
        <tissue evidence="16">Mixed pool</tissue>
    </source>
</reference>
<comment type="caution">
    <text evidence="16">The sequence shown here is derived from an EMBL/GenBank/DDBJ whole genome shotgun (WGS) entry which is preliminary data.</text>
</comment>
<dbReference type="GO" id="GO:0042555">
    <property type="term" value="C:MCM complex"/>
    <property type="evidence" value="ECO:0007669"/>
    <property type="project" value="TreeGrafter"/>
</dbReference>
<feature type="region of interest" description="Disordered" evidence="14">
    <location>
        <begin position="637"/>
        <end position="662"/>
    </location>
</feature>
<dbReference type="InterPro" id="IPR027417">
    <property type="entry name" value="P-loop_NTPase"/>
</dbReference>
<evidence type="ECO:0000256" key="11">
    <source>
        <dbReference type="ARBA" id="ARBA00041084"/>
    </source>
</evidence>
<dbReference type="PROSITE" id="PS50051">
    <property type="entry name" value="MCM_2"/>
    <property type="match status" value="1"/>
</dbReference>
<evidence type="ECO:0000256" key="2">
    <source>
        <dbReference type="ARBA" id="ARBA00008010"/>
    </source>
</evidence>
<keyword evidence="5 13" id="KW-0547">Nucleotide-binding</keyword>
<feature type="region of interest" description="Disordered" evidence="14">
    <location>
        <begin position="1"/>
        <end position="98"/>
    </location>
</feature>
<dbReference type="InterPro" id="IPR001208">
    <property type="entry name" value="MCM_dom"/>
</dbReference>
<evidence type="ECO:0000256" key="14">
    <source>
        <dbReference type="SAM" id="MobiDB-lite"/>
    </source>
</evidence>
<dbReference type="GO" id="GO:0006260">
    <property type="term" value="P:DNA replication"/>
    <property type="evidence" value="ECO:0007669"/>
    <property type="project" value="UniProtKB-KW"/>
</dbReference>
<dbReference type="CDD" id="cd22247">
    <property type="entry name" value="MCM8_WHD"/>
    <property type="match status" value="1"/>
</dbReference>
<evidence type="ECO:0000256" key="6">
    <source>
        <dbReference type="ARBA" id="ARBA00022801"/>
    </source>
</evidence>
<dbReference type="Pfam" id="PF25051">
    <property type="entry name" value="WHD_MCM8"/>
    <property type="match status" value="1"/>
</dbReference>
<dbReference type="GO" id="GO:0016787">
    <property type="term" value="F:hydrolase activity"/>
    <property type="evidence" value="ECO:0007669"/>
    <property type="project" value="UniProtKB-KW"/>
</dbReference>
<evidence type="ECO:0000313" key="16">
    <source>
        <dbReference type="EMBL" id="ODN04355.1"/>
    </source>
</evidence>
<dbReference type="InterPro" id="IPR003593">
    <property type="entry name" value="AAA+_ATPase"/>
</dbReference>
<dbReference type="GO" id="GO:0003697">
    <property type="term" value="F:single-stranded DNA binding"/>
    <property type="evidence" value="ECO:0007669"/>
    <property type="project" value="TreeGrafter"/>
</dbReference>
<keyword evidence="7 16" id="KW-0347">Helicase</keyword>
<evidence type="ECO:0000256" key="8">
    <source>
        <dbReference type="ARBA" id="ARBA00022840"/>
    </source>
</evidence>
<dbReference type="Gene3D" id="3.40.50.300">
    <property type="entry name" value="P-loop containing nucleotide triphosphate hydrolases"/>
    <property type="match status" value="1"/>
</dbReference>
<feature type="compositionally biased region" description="Basic residues" evidence="14">
    <location>
        <begin position="12"/>
        <end position="30"/>
    </location>
</feature>
<dbReference type="GO" id="GO:0005634">
    <property type="term" value="C:nucleus"/>
    <property type="evidence" value="ECO:0007669"/>
    <property type="project" value="UniProtKB-SubCell"/>
</dbReference>
<dbReference type="EC" id="3.6.4.12" evidence="3"/>
<protein>
    <recommendedName>
        <fullName evidence="11">DNA helicase MCM8</fullName>
        <ecNumber evidence="3">3.6.4.12</ecNumber>
    </recommendedName>
    <alternativeName>
        <fullName evidence="12">Minichromosome maintenance 8</fullName>
    </alternativeName>
</protein>
<evidence type="ECO:0000256" key="13">
    <source>
        <dbReference type="RuleBase" id="RU004070"/>
    </source>
</evidence>
<dbReference type="SMART" id="SM00350">
    <property type="entry name" value="MCM"/>
    <property type="match status" value="1"/>
</dbReference>
<evidence type="ECO:0000256" key="5">
    <source>
        <dbReference type="ARBA" id="ARBA00022741"/>
    </source>
</evidence>
<dbReference type="PANTHER" id="PTHR11630">
    <property type="entry name" value="DNA REPLICATION LICENSING FACTOR MCM FAMILY MEMBER"/>
    <property type="match status" value="1"/>
</dbReference>
<dbReference type="PRINTS" id="PR01657">
    <property type="entry name" value="MCMFAMILY"/>
</dbReference>
<dbReference type="Pfam" id="PF17855">
    <property type="entry name" value="MCM_lid"/>
    <property type="match status" value="1"/>
</dbReference>
<dbReference type="STRING" id="48709.A0A1D2NGX9"/>
<dbReference type="SUPFAM" id="SSF50249">
    <property type="entry name" value="Nucleic acid-binding proteins"/>
    <property type="match status" value="1"/>
</dbReference>
<dbReference type="Gene3D" id="2.40.50.140">
    <property type="entry name" value="Nucleic acid-binding proteins"/>
    <property type="match status" value="1"/>
</dbReference>
<dbReference type="SUPFAM" id="SSF52540">
    <property type="entry name" value="P-loop containing nucleoside triphosphate hydrolases"/>
    <property type="match status" value="1"/>
</dbReference>
<sequence length="866" mass="95361">MDSGGGANGGRGRGRGRYPSRWMYNKKRGGGGRGSRGRGTFGNNSEGESSGANYNNGRRGGRGVTGFSNNFSSSPPEDADRGDDQPPPSKRRKRTNGLLAIKSSVEKQWRTKLPGYDMYYNDQPPQLPESDKKIDAVESILIRQGFLSDLSVWDENEEQSYYAVGVEDVVKDERFCEIWPDFSEDLFNTPDDTITLWSAAAHKAVFNAMLNQEPSSDDSSEHGEIPNVSKITVGFTKTDQVTPLVAIKSGLLGKFVTIRGAVVRTGNIHPYCLRLAFRCKVCDDEFVIEQPEGKFTTPTVCKTEECKNTRTNLFEPLQSSPKTIMIDAKRIRVQDIQHCDIERGSVPRTMDCELFGELANCCNTGDAVTLSGVVKMSKESNYGGEQSLHHMYIETSGIKQHKDSDRTMGGHLFSFTNKDYYAIKAIHDTHDLIKLLIASLCPSIFGHELVKAGILLCLFGGTPQADGFVSKRSDINMLMIGDPGIGKSQMLKVVTEVAPRAVYVCGTGSTVAGLTVTLVRDGDDYSLEAGALVMADRGMCCIDEFDKMAAQHHALLEALEQQSVSIAKSGVFRTLPARSSVIAAANPVGGHYDRCKTVNENIKINPALLSRFDLIFILLDKSDKDFDRKIIEHMMGTRESPKGSYKSTQNQTPQNNVLDNNASGPSMRFIDRVKIQNQEKLDLIPHVLLRKYIAYAKQYVKPRITPDAADLLKQHYLNLRVTHRGIDSTPVTARQLESLARAKAELREEATVQDASDVLEIFDFSLSSVFDSEIPAVSALEQSILTNSSSSSRPRSGATQAKKLVNVLQQQAVRQSKNIFTVDEIKSVAVGLGLLNDINSIIATLNNAGFLLKKGSKTYQLQTADY</sequence>
<dbReference type="FunFam" id="2.20.28.10:FF:000003">
    <property type="entry name" value="DNA helicase"/>
    <property type="match status" value="1"/>
</dbReference>
<dbReference type="InterPro" id="IPR056875">
    <property type="entry name" value="MCM8/REC_WHD"/>
</dbReference>
<feature type="compositionally biased region" description="Polar residues" evidence="14">
    <location>
        <begin position="41"/>
        <end position="50"/>
    </location>
</feature>
<dbReference type="OrthoDB" id="422555at2759"/>
<dbReference type="InterPro" id="IPR033762">
    <property type="entry name" value="MCM_OB"/>
</dbReference>
<dbReference type="InterPro" id="IPR041562">
    <property type="entry name" value="MCM_lid"/>
</dbReference>
<proteinExistence type="inferred from homology"/>
<dbReference type="AlphaFoldDB" id="A0A1D2NGX9"/>
<keyword evidence="8 13" id="KW-0067">ATP-binding</keyword>
<dbReference type="InterPro" id="IPR058767">
    <property type="entry name" value="MCM8_N"/>
</dbReference>
<dbReference type="Gene3D" id="2.20.28.10">
    <property type="match status" value="1"/>
</dbReference>
<evidence type="ECO:0000256" key="10">
    <source>
        <dbReference type="ARBA" id="ARBA00023242"/>
    </source>
</evidence>
<keyword evidence="4" id="KW-0235">DNA replication</keyword>
<dbReference type="Pfam" id="PF17207">
    <property type="entry name" value="MCM_OB"/>
    <property type="match status" value="1"/>
</dbReference>
<keyword evidence="17" id="KW-1185">Reference proteome</keyword>
<dbReference type="Pfam" id="PF00493">
    <property type="entry name" value="MCM"/>
    <property type="match status" value="1"/>
</dbReference>
<evidence type="ECO:0000256" key="12">
    <source>
        <dbReference type="ARBA" id="ARBA00042306"/>
    </source>
</evidence>
<dbReference type="SMART" id="SM00382">
    <property type="entry name" value="AAA"/>
    <property type="match status" value="1"/>
</dbReference>
<evidence type="ECO:0000256" key="4">
    <source>
        <dbReference type="ARBA" id="ARBA00022705"/>
    </source>
</evidence>
<feature type="compositionally biased region" description="Gly residues" evidence="14">
    <location>
        <begin position="31"/>
        <end position="40"/>
    </location>
</feature>
<evidence type="ECO:0000256" key="9">
    <source>
        <dbReference type="ARBA" id="ARBA00023125"/>
    </source>
</evidence>
<gene>
    <name evidence="16" type="ORF">Ocin01_02328</name>
</gene>
<dbReference type="InterPro" id="IPR012340">
    <property type="entry name" value="NA-bd_OB-fold"/>
</dbReference>
<feature type="compositionally biased region" description="Gly residues" evidence="14">
    <location>
        <begin position="1"/>
        <end position="11"/>
    </location>
</feature>
<dbReference type="OMA" id="THTVDWQ"/>
<dbReference type="GO" id="GO:0006310">
    <property type="term" value="P:DNA recombination"/>
    <property type="evidence" value="ECO:0007669"/>
    <property type="project" value="UniProtKB-ARBA"/>
</dbReference>
<feature type="domain" description="MCM C-terminal AAA(+) ATPase" evidence="15">
    <location>
        <begin position="432"/>
        <end position="634"/>
    </location>
</feature>
<name>A0A1D2NGX9_ORCCI</name>
<evidence type="ECO:0000256" key="7">
    <source>
        <dbReference type="ARBA" id="ARBA00022806"/>
    </source>
</evidence>
<dbReference type="EMBL" id="LJIJ01000046">
    <property type="protein sequence ID" value="ODN04355.1"/>
    <property type="molecule type" value="Genomic_DNA"/>
</dbReference>
<dbReference type="Pfam" id="PF26065">
    <property type="entry name" value="MCM8_N"/>
    <property type="match status" value="1"/>
</dbReference>
<keyword evidence="10" id="KW-0539">Nucleus</keyword>
<feature type="compositionally biased region" description="Polar residues" evidence="14">
    <location>
        <begin position="645"/>
        <end position="662"/>
    </location>
</feature>
<dbReference type="PANTHER" id="PTHR11630:SF47">
    <property type="entry name" value="DNA HELICASE MCM8"/>
    <property type="match status" value="1"/>
</dbReference>
<organism evidence="16 17">
    <name type="scientific">Orchesella cincta</name>
    <name type="common">Springtail</name>
    <name type="synonym">Podura cincta</name>
    <dbReference type="NCBI Taxonomy" id="48709"/>
    <lineage>
        <taxon>Eukaryota</taxon>
        <taxon>Metazoa</taxon>
        <taxon>Ecdysozoa</taxon>
        <taxon>Arthropoda</taxon>
        <taxon>Hexapoda</taxon>
        <taxon>Collembola</taxon>
        <taxon>Entomobryomorpha</taxon>
        <taxon>Entomobryoidea</taxon>
        <taxon>Orchesellidae</taxon>
        <taxon>Orchesellinae</taxon>
        <taxon>Orchesella</taxon>
    </lineage>
</organism>
<comment type="similarity">
    <text evidence="2 13">Belongs to the MCM family.</text>
</comment>
<keyword evidence="9 13" id="KW-0238">DNA-binding</keyword>
<evidence type="ECO:0000256" key="1">
    <source>
        <dbReference type="ARBA" id="ARBA00004123"/>
    </source>
</evidence>
<evidence type="ECO:0000256" key="3">
    <source>
        <dbReference type="ARBA" id="ARBA00012551"/>
    </source>
</evidence>
<evidence type="ECO:0000259" key="15">
    <source>
        <dbReference type="PROSITE" id="PS50051"/>
    </source>
</evidence>
<evidence type="ECO:0000313" key="17">
    <source>
        <dbReference type="Proteomes" id="UP000094527"/>
    </source>
</evidence>
<dbReference type="InterPro" id="IPR031327">
    <property type="entry name" value="MCM"/>
</dbReference>
<dbReference type="GO" id="GO:0005524">
    <property type="term" value="F:ATP binding"/>
    <property type="evidence" value="ECO:0007669"/>
    <property type="project" value="UniProtKB-KW"/>
</dbReference>
<accession>A0A1D2NGX9</accession>